<accession>A0A9Q1JDQ9</accession>
<name>A0A9Q1JDQ9_SYNKA</name>
<dbReference type="AlphaFoldDB" id="A0A9Q1JDQ9"/>
<evidence type="ECO:0000313" key="3">
    <source>
        <dbReference type="Proteomes" id="UP001152622"/>
    </source>
</evidence>
<protein>
    <submittedName>
        <fullName evidence="2">Uncharacterized protein</fullName>
    </submittedName>
</protein>
<sequence>MNQDLASPLWIVDSFGISVFDLSMPSGQKAISGPVVREGAKRSSQLLTGPLTPIIRADEPRFYSEFRSQDSLKSQRPQQTDSRLEPTPAPVPAEGKRRDDSSTVGREPVNDSLFLHDFNS</sequence>
<organism evidence="2 3">
    <name type="scientific">Synaphobranchus kaupii</name>
    <name type="common">Kaup's arrowtooth eel</name>
    <dbReference type="NCBI Taxonomy" id="118154"/>
    <lineage>
        <taxon>Eukaryota</taxon>
        <taxon>Metazoa</taxon>
        <taxon>Chordata</taxon>
        <taxon>Craniata</taxon>
        <taxon>Vertebrata</taxon>
        <taxon>Euteleostomi</taxon>
        <taxon>Actinopterygii</taxon>
        <taxon>Neopterygii</taxon>
        <taxon>Teleostei</taxon>
        <taxon>Anguilliformes</taxon>
        <taxon>Synaphobranchidae</taxon>
        <taxon>Synaphobranchus</taxon>
    </lineage>
</organism>
<dbReference type="EMBL" id="JAINUF010000001">
    <property type="protein sequence ID" value="KAJ8380549.1"/>
    <property type="molecule type" value="Genomic_DNA"/>
</dbReference>
<keyword evidence="3" id="KW-1185">Reference proteome</keyword>
<evidence type="ECO:0000256" key="1">
    <source>
        <dbReference type="SAM" id="MobiDB-lite"/>
    </source>
</evidence>
<dbReference type="Proteomes" id="UP001152622">
    <property type="component" value="Chromosome 1"/>
</dbReference>
<proteinExistence type="predicted"/>
<feature type="compositionally biased region" description="Polar residues" evidence="1">
    <location>
        <begin position="71"/>
        <end position="81"/>
    </location>
</feature>
<feature type="region of interest" description="Disordered" evidence="1">
    <location>
        <begin position="66"/>
        <end position="120"/>
    </location>
</feature>
<comment type="caution">
    <text evidence="2">The sequence shown here is derived from an EMBL/GenBank/DDBJ whole genome shotgun (WGS) entry which is preliminary data.</text>
</comment>
<gene>
    <name evidence="2" type="ORF">SKAU_G00013270</name>
</gene>
<evidence type="ECO:0000313" key="2">
    <source>
        <dbReference type="EMBL" id="KAJ8380549.1"/>
    </source>
</evidence>
<reference evidence="2" key="1">
    <citation type="journal article" date="2023" name="Science">
        <title>Genome structures resolve the early diversification of teleost fishes.</title>
        <authorList>
            <person name="Parey E."/>
            <person name="Louis A."/>
            <person name="Montfort J."/>
            <person name="Bouchez O."/>
            <person name="Roques C."/>
            <person name="Iampietro C."/>
            <person name="Lluch J."/>
            <person name="Castinel A."/>
            <person name="Donnadieu C."/>
            <person name="Desvignes T."/>
            <person name="Floi Bucao C."/>
            <person name="Jouanno E."/>
            <person name="Wen M."/>
            <person name="Mejri S."/>
            <person name="Dirks R."/>
            <person name="Jansen H."/>
            <person name="Henkel C."/>
            <person name="Chen W.J."/>
            <person name="Zahm M."/>
            <person name="Cabau C."/>
            <person name="Klopp C."/>
            <person name="Thompson A.W."/>
            <person name="Robinson-Rechavi M."/>
            <person name="Braasch I."/>
            <person name="Lecointre G."/>
            <person name="Bobe J."/>
            <person name="Postlethwait J.H."/>
            <person name="Berthelot C."/>
            <person name="Roest Crollius H."/>
            <person name="Guiguen Y."/>
        </authorList>
    </citation>
    <scope>NUCLEOTIDE SEQUENCE</scope>
    <source>
        <strain evidence="2">WJC10195</strain>
    </source>
</reference>